<accession>M5FVM6</accession>
<dbReference type="Proteomes" id="UP000030653">
    <property type="component" value="Unassembled WGS sequence"/>
</dbReference>
<evidence type="ECO:0000313" key="1">
    <source>
        <dbReference type="EMBL" id="EJU01881.1"/>
    </source>
</evidence>
<dbReference type="AlphaFoldDB" id="M5FVM6"/>
<reference evidence="1 2" key="1">
    <citation type="journal article" date="2012" name="Science">
        <title>The Paleozoic origin of enzymatic lignin decomposition reconstructed from 31 fungal genomes.</title>
        <authorList>
            <person name="Floudas D."/>
            <person name="Binder M."/>
            <person name="Riley R."/>
            <person name="Barry K."/>
            <person name="Blanchette R.A."/>
            <person name="Henrissat B."/>
            <person name="Martinez A.T."/>
            <person name="Otillar R."/>
            <person name="Spatafora J.W."/>
            <person name="Yadav J.S."/>
            <person name="Aerts A."/>
            <person name="Benoit I."/>
            <person name="Boyd A."/>
            <person name="Carlson A."/>
            <person name="Copeland A."/>
            <person name="Coutinho P.M."/>
            <person name="de Vries R.P."/>
            <person name="Ferreira P."/>
            <person name="Findley K."/>
            <person name="Foster B."/>
            <person name="Gaskell J."/>
            <person name="Glotzer D."/>
            <person name="Gorecki P."/>
            <person name="Heitman J."/>
            <person name="Hesse C."/>
            <person name="Hori C."/>
            <person name="Igarashi K."/>
            <person name="Jurgens J.A."/>
            <person name="Kallen N."/>
            <person name="Kersten P."/>
            <person name="Kohler A."/>
            <person name="Kuees U."/>
            <person name="Kumar T.K.A."/>
            <person name="Kuo A."/>
            <person name="LaButti K."/>
            <person name="Larrondo L.F."/>
            <person name="Lindquist E."/>
            <person name="Ling A."/>
            <person name="Lombard V."/>
            <person name="Lucas S."/>
            <person name="Lundell T."/>
            <person name="Martin R."/>
            <person name="McLaughlin D.J."/>
            <person name="Morgenstern I."/>
            <person name="Morin E."/>
            <person name="Murat C."/>
            <person name="Nagy L.G."/>
            <person name="Nolan M."/>
            <person name="Ohm R.A."/>
            <person name="Patyshakuliyeva A."/>
            <person name="Rokas A."/>
            <person name="Ruiz-Duenas F.J."/>
            <person name="Sabat G."/>
            <person name="Salamov A."/>
            <person name="Samejima M."/>
            <person name="Schmutz J."/>
            <person name="Slot J.C."/>
            <person name="St John F."/>
            <person name="Stenlid J."/>
            <person name="Sun H."/>
            <person name="Sun S."/>
            <person name="Syed K."/>
            <person name="Tsang A."/>
            <person name="Wiebenga A."/>
            <person name="Young D."/>
            <person name="Pisabarro A."/>
            <person name="Eastwood D.C."/>
            <person name="Martin F."/>
            <person name="Cullen D."/>
            <person name="Grigoriev I.V."/>
            <person name="Hibbett D.S."/>
        </authorList>
    </citation>
    <scope>NUCLEOTIDE SEQUENCE [LARGE SCALE GENOMIC DNA]</scope>
    <source>
        <strain evidence="1 2">DJM-731 SS1</strain>
    </source>
</reference>
<gene>
    <name evidence="1" type="ORF">DACRYDRAFT_22321</name>
</gene>
<evidence type="ECO:0000313" key="2">
    <source>
        <dbReference type="Proteomes" id="UP000030653"/>
    </source>
</evidence>
<dbReference type="RefSeq" id="XP_040628778.1">
    <property type="nucleotide sequence ID" value="XM_040772741.1"/>
</dbReference>
<protein>
    <submittedName>
        <fullName evidence="1">Uncharacterized protein</fullName>
    </submittedName>
</protein>
<dbReference type="GeneID" id="63687803"/>
<dbReference type="HOGENOM" id="CLU_3068624_0_0_1"/>
<proteinExistence type="predicted"/>
<dbReference type="EMBL" id="JH795863">
    <property type="protein sequence ID" value="EJU01881.1"/>
    <property type="molecule type" value="Genomic_DNA"/>
</dbReference>
<keyword evidence="2" id="KW-1185">Reference proteome</keyword>
<sequence>MARFGRTRRAIFVSKQAVGNEAAIDTDIYSIPGFKMTTVTQHAYNQCAVDKGD</sequence>
<organism evidence="1 2">
    <name type="scientific">Dacryopinax primogenitus (strain DJM 731)</name>
    <name type="common">Brown rot fungus</name>
    <dbReference type="NCBI Taxonomy" id="1858805"/>
    <lineage>
        <taxon>Eukaryota</taxon>
        <taxon>Fungi</taxon>
        <taxon>Dikarya</taxon>
        <taxon>Basidiomycota</taxon>
        <taxon>Agaricomycotina</taxon>
        <taxon>Dacrymycetes</taxon>
        <taxon>Dacrymycetales</taxon>
        <taxon>Dacrymycetaceae</taxon>
        <taxon>Dacryopinax</taxon>
    </lineage>
</organism>
<name>M5FVM6_DACPD</name>